<evidence type="ECO:0000313" key="2">
    <source>
        <dbReference type="EMBL" id="GAG09138.1"/>
    </source>
</evidence>
<feature type="domain" description="Penicillin-binding protein dimerisation" evidence="1">
    <location>
        <begin position="3"/>
        <end position="132"/>
    </location>
</feature>
<sequence>MVPSNVAELDQLIDRLSKVIRLDKEGVKKKLLSAPNPFRPVSLKKNLDMSLVTFILEREEDFPGVVIVTDPIRTYPYAETGSHLLGYLGEVSQKELSLSSSFGIEMGDLVGKMGIEKVYNPYLQGEKGGRQI</sequence>
<gene>
    <name evidence="2" type="ORF">S01H1_46586</name>
</gene>
<dbReference type="SUPFAM" id="SSF56519">
    <property type="entry name" value="Penicillin binding protein dimerisation domain"/>
    <property type="match status" value="1"/>
</dbReference>
<dbReference type="InterPro" id="IPR050515">
    <property type="entry name" value="Beta-lactam/transpept"/>
</dbReference>
<dbReference type="GO" id="GO:0005886">
    <property type="term" value="C:plasma membrane"/>
    <property type="evidence" value="ECO:0007669"/>
    <property type="project" value="TreeGrafter"/>
</dbReference>
<dbReference type="PANTHER" id="PTHR30627">
    <property type="entry name" value="PEPTIDOGLYCAN D,D-TRANSPEPTIDASE"/>
    <property type="match status" value="1"/>
</dbReference>
<accession>X0V9I0</accession>
<evidence type="ECO:0000259" key="1">
    <source>
        <dbReference type="Pfam" id="PF03717"/>
    </source>
</evidence>
<dbReference type="Gene3D" id="3.90.1310.10">
    <property type="entry name" value="Penicillin-binding protein 2a (Domain 2)"/>
    <property type="match status" value="1"/>
</dbReference>
<proteinExistence type="predicted"/>
<dbReference type="InterPro" id="IPR036138">
    <property type="entry name" value="PBP_dimer_sf"/>
</dbReference>
<dbReference type="Pfam" id="PF03717">
    <property type="entry name" value="PBP_dimer"/>
    <property type="match status" value="1"/>
</dbReference>
<feature type="non-terminal residue" evidence="2">
    <location>
        <position position="132"/>
    </location>
</feature>
<dbReference type="GO" id="GO:0008658">
    <property type="term" value="F:penicillin binding"/>
    <property type="evidence" value="ECO:0007669"/>
    <property type="project" value="InterPro"/>
</dbReference>
<protein>
    <recommendedName>
        <fullName evidence="1">Penicillin-binding protein dimerisation domain-containing protein</fullName>
    </recommendedName>
</protein>
<organism evidence="2">
    <name type="scientific">marine sediment metagenome</name>
    <dbReference type="NCBI Taxonomy" id="412755"/>
    <lineage>
        <taxon>unclassified sequences</taxon>
        <taxon>metagenomes</taxon>
        <taxon>ecological metagenomes</taxon>
    </lineage>
</organism>
<dbReference type="InterPro" id="IPR005311">
    <property type="entry name" value="PBP_dimer"/>
</dbReference>
<dbReference type="AlphaFoldDB" id="X0V9I0"/>
<comment type="caution">
    <text evidence="2">The sequence shown here is derived from an EMBL/GenBank/DDBJ whole genome shotgun (WGS) entry which is preliminary data.</text>
</comment>
<dbReference type="EMBL" id="BARS01029839">
    <property type="protein sequence ID" value="GAG09138.1"/>
    <property type="molecule type" value="Genomic_DNA"/>
</dbReference>
<name>X0V9I0_9ZZZZ</name>
<reference evidence="2" key="1">
    <citation type="journal article" date="2014" name="Front. Microbiol.">
        <title>High frequency of phylogenetically diverse reductive dehalogenase-homologous genes in deep subseafloor sedimentary metagenomes.</title>
        <authorList>
            <person name="Kawai M."/>
            <person name="Futagami T."/>
            <person name="Toyoda A."/>
            <person name="Takaki Y."/>
            <person name="Nishi S."/>
            <person name="Hori S."/>
            <person name="Arai W."/>
            <person name="Tsubouchi T."/>
            <person name="Morono Y."/>
            <person name="Uchiyama I."/>
            <person name="Ito T."/>
            <person name="Fujiyama A."/>
            <person name="Inagaki F."/>
            <person name="Takami H."/>
        </authorList>
    </citation>
    <scope>NUCLEOTIDE SEQUENCE</scope>
    <source>
        <strain evidence="2">Expedition CK06-06</strain>
    </source>
</reference>
<dbReference type="GO" id="GO:0071555">
    <property type="term" value="P:cell wall organization"/>
    <property type="evidence" value="ECO:0007669"/>
    <property type="project" value="TreeGrafter"/>
</dbReference>